<protein>
    <submittedName>
        <fullName evidence="3">Cupin domain-containing protein</fullName>
    </submittedName>
</protein>
<evidence type="ECO:0000313" key="3">
    <source>
        <dbReference type="EMBL" id="EME68154.1"/>
    </source>
</evidence>
<dbReference type="SUPFAM" id="SSF51182">
    <property type="entry name" value="RmlC-like cupins"/>
    <property type="match status" value="1"/>
</dbReference>
<organism evidence="3 4">
    <name type="scientific">Paramagnetospirillum caucaseum</name>
    <dbReference type="NCBI Taxonomy" id="1244869"/>
    <lineage>
        <taxon>Bacteria</taxon>
        <taxon>Pseudomonadati</taxon>
        <taxon>Pseudomonadota</taxon>
        <taxon>Alphaproteobacteria</taxon>
        <taxon>Rhodospirillales</taxon>
        <taxon>Magnetospirillaceae</taxon>
        <taxon>Paramagnetospirillum</taxon>
    </lineage>
</organism>
<dbReference type="InterPro" id="IPR013096">
    <property type="entry name" value="Cupin_2"/>
</dbReference>
<reference evidence="3 4" key="1">
    <citation type="journal article" date="2014" name="Genome Announc.">
        <title>Draft Genome Sequence of Magnetospirillum sp. Strain SO-1, a Freshwater Magnetotactic Bacterium Isolated from the Ol'khovka River, Russia.</title>
        <authorList>
            <person name="Grouzdev D.S."/>
            <person name="Dziuba M.V."/>
            <person name="Sukhacheva M.S."/>
            <person name="Mardanov A.V."/>
            <person name="Beletskiy A.V."/>
            <person name="Kuznetsov B.B."/>
            <person name="Skryabin K.G."/>
        </authorList>
    </citation>
    <scope>NUCLEOTIDE SEQUENCE [LARGE SCALE GENOMIC DNA]</scope>
    <source>
        <strain evidence="3 4">SO-1</strain>
    </source>
</reference>
<keyword evidence="1" id="KW-0479">Metal-binding</keyword>
<proteinExistence type="predicted"/>
<sequence>MAYIFQEDELPKLVSVVPGRERVFFVNKELANVDDLLCGIMRYKHGAASPYHFHENCEHFYFIMTGEGEVETPEGVTQVGPGSMVFIPAEEKHRLRASKDALFYFEFQAPNRFKTTILDGTEDDLRWERVDGRVWVQS</sequence>
<dbReference type="EMBL" id="AONQ01000079">
    <property type="protein sequence ID" value="EME68154.1"/>
    <property type="molecule type" value="Genomic_DNA"/>
</dbReference>
<dbReference type="InterPro" id="IPR014710">
    <property type="entry name" value="RmlC-like_jellyroll"/>
</dbReference>
<dbReference type="STRING" id="1244869.H261_19903"/>
<dbReference type="RefSeq" id="WP_008621090.1">
    <property type="nucleotide sequence ID" value="NZ_AONQ01000079.1"/>
</dbReference>
<evidence type="ECO:0000256" key="1">
    <source>
        <dbReference type="ARBA" id="ARBA00022723"/>
    </source>
</evidence>
<dbReference type="Pfam" id="PF07883">
    <property type="entry name" value="Cupin_2"/>
    <property type="match status" value="1"/>
</dbReference>
<gene>
    <name evidence="3" type="ORF">H261_19903</name>
</gene>
<dbReference type="OrthoDB" id="9811153at2"/>
<dbReference type="PANTHER" id="PTHR35848">
    <property type="entry name" value="OXALATE-BINDING PROTEIN"/>
    <property type="match status" value="1"/>
</dbReference>
<dbReference type="AlphaFoldDB" id="M3A6Q6"/>
<dbReference type="InterPro" id="IPR051610">
    <property type="entry name" value="GPI/OXD"/>
</dbReference>
<dbReference type="Gene3D" id="2.60.120.10">
    <property type="entry name" value="Jelly Rolls"/>
    <property type="match status" value="1"/>
</dbReference>
<dbReference type="Proteomes" id="UP000011744">
    <property type="component" value="Unassembled WGS sequence"/>
</dbReference>
<evidence type="ECO:0000313" key="4">
    <source>
        <dbReference type="Proteomes" id="UP000011744"/>
    </source>
</evidence>
<feature type="domain" description="Cupin type-2" evidence="2">
    <location>
        <begin position="40"/>
        <end position="100"/>
    </location>
</feature>
<evidence type="ECO:0000259" key="2">
    <source>
        <dbReference type="Pfam" id="PF07883"/>
    </source>
</evidence>
<accession>M3A6Q6</accession>
<dbReference type="InterPro" id="IPR011051">
    <property type="entry name" value="RmlC_Cupin_sf"/>
</dbReference>
<keyword evidence="4" id="KW-1185">Reference proteome</keyword>
<comment type="caution">
    <text evidence="3">The sequence shown here is derived from an EMBL/GenBank/DDBJ whole genome shotgun (WGS) entry which is preliminary data.</text>
</comment>
<name>M3A6Q6_9PROT</name>
<dbReference type="PATRIC" id="fig|1244869.3.peg.3960"/>
<dbReference type="PANTHER" id="PTHR35848:SF6">
    <property type="entry name" value="CUPIN TYPE-2 DOMAIN-CONTAINING PROTEIN"/>
    <property type="match status" value="1"/>
</dbReference>
<dbReference type="GO" id="GO:0046872">
    <property type="term" value="F:metal ion binding"/>
    <property type="evidence" value="ECO:0007669"/>
    <property type="project" value="UniProtKB-KW"/>
</dbReference>